<evidence type="ECO:0000313" key="2">
    <source>
        <dbReference type="Proteomes" id="UP001234297"/>
    </source>
</evidence>
<keyword evidence="2" id="KW-1185">Reference proteome</keyword>
<gene>
    <name evidence="1" type="ORF">MRB53_000102</name>
</gene>
<organism evidence="1 2">
    <name type="scientific">Persea americana</name>
    <name type="common">Avocado</name>
    <dbReference type="NCBI Taxonomy" id="3435"/>
    <lineage>
        <taxon>Eukaryota</taxon>
        <taxon>Viridiplantae</taxon>
        <taxon>Streptophyta</taxon>
        <taxon>Embryophyta</taxon>
        <taxon>Tracheophyta</taxon>
        <taxon>Spermatophyta</taxon>
        <taxon>Magnoliopsida</taxon>
        <taxon>Magnoliidae</taxon>
        <taxon>Laurales</taxon>
        <taxon>Lauraceae</taxon>
        <taxon>Persea</taxon>
    </lineage>
</organism>
<dbReference type="Proteomes" id="UP001234297">
    <property type="component" value="Chromosome 1"/>
</dbReference>
<evidence type="ECO:0000313" key="1">
    <source>
        <dbReference type="EMBL" id="KAJ8647079.1"/>
    </source>
</evidence>
<accession>A0ACC2MMX1</accession>
<sequence>MADRERELPHVAILSSPGMGFLIPLAQLAKRLVLHHFSVTFITHTIDSLQITQNTILNTLPRSIKTISLPPISPQEIPPDAKLPTFVSITQKLSTPSLLHVLKTLRLTSTHRLVALVVDLFGTDAFDVAGEIGVPSYILYTGNFLALSVDLHLSTLDPESSEPVKMPGCRPIPREDLVTTAQDRTNQAYTWLLHHAGRYKLAKGILVNSFAELEPETLMCLKGEPSHLPVYPVGPLVQSGSTGKGDGPTPNWLRWLDDQPRGSVLFVSFGSGGALSFEQTQELALGLELSGLRFLWVVRSPNDKEACATYFGVKNNQQEPLDCLPDGFLERTKGVGHLGPLWVPQIEVLSHGSTGGFLSHCGWNSTLESMVHGVPMIAWPLHAEQRTNALILVEDLKVAVRPTAGESGVVKREEIARVVKALMDGGDEGKRIRSRMMRLKEACVKALAPQDGSSHKALSDVLRQWTSRVSLE</sequence>
<dbReference type="EMBL" id="CM056809">
    <property type="protein sequence ID" value="KAJ8647079.1"/>
    <property type="molecule type" value="Genomic_DNA"/>
</dbReference>
<protein>
    <submittedName>
        <fullName evidence="1">Uncharacterized protein</fullName>
    </submittedName>
</protein>
<name>A0ACC2MMX1_PERAE</name>
<reference evidence="1 2" key="1">
    <citation type="journal article" date="2022" name="Hortic Res">
        <title>A haplotype resolved chromosomal level avocado genome allows analysis of novel avocado genes.</title>
        <authorList>
            <person name="Nath O."/>
            <person name="Fletcher S.J."/>
            <person name="Hayward A."/>
            <person name="Shaw L.M."/>
            <person name="Masouleh A.K."/>
            <person name="Furtado A."/>
            <person name="Henry R.J."/>
            <person name="Mitter N."/>
        </authorList>
    </citation>
    <scope>NUCLEOTIDE SEQUENCE [LARGE SCALE GENOMIC DNA]</scope>
    <source>
        <strain evidence="2">cv. Hass</strain>
    </source>
</reference>
<proteinExistence type="predicted"/>
<comment type="caution">
    <text evidence="1">The sequence shown here is derived from an EMBL/GenBank/DDBJ whole genome shotgun (WGS) entry which is preliminary data.</text>
</comment>